<evidence type="ECO:0000256" key="1">
    <source>
        <dbReference type="SAM" id="MobiDB-lite"/>
    </source>
</evidence>
<gene>
    <name evidence="2" type="ORF">QBC32DRAFT_223540</name>
</gene>
<protein>
    <submittedName>
        <fullName evidence="2">Uncharacterized protein</fullName>
    </submittedName>
</protein>
<organism evidence="2 3">
    <name type="scientific">Pseudoneurospora amorphoporcata</name>
    <dbReference type="NCBI Taxonomy" id="241081"/>
    <lineage>
        <taxon>Eukaryota</taxon>
        <taxon>Fungi</taxon>
        <taxon>Dikarya</taxon>
        <taxon>Ascomycota</taxon>
        <taxon>Pezizomycotina</taxon>
        <taxon>Sordariomycetes</taxon>
        <taxon>Sordariomycetidae</taxon>
        <taxon>Sordariales</taxon>
        <taxon>Sordariaceae</taxon>
        <taxon>Pseudoneurospora</taxon>
    </lineage>
</organism>
<name>A0AAN6SBP4_9PEZI</name>
<accession>A0AAN6SBP4</accession>
<dbReference type="AlphaFoldDB" id="A0AAN6SBP4"/>
<evidence type="ECO:0000313" key="3">
    <source>
        <dbReference type="Proteomes" id="UP001303222"/>
    </source>
</evidence>
<proteinExistence type="predicted"/>
<keyword evidence="3" id="KW-1185">Reference proteome</keyword>
<comment type="caution">
    <text evidence="2">The sequence shown here is derived from an EMBL/GenBank/DDBJ whole genome shotgun (WGS) entry which is preliminary data.</text>
</comment>
<evidence type="ECO:0000313" key="2">
    <source>
        <dbReference type="EMBL" id="KAK3947734.1"/>
    </source>
</evidence>
<dbReference type="EMBL" id="MU859319">
    <property type="protein sequence ID" value="KAK3947734.1"/>
    <property type="molecule type" value="Genomic_DNA"/>
</dbReference>
<feature type="region of interest" description="Disordered" evidence="1">
    <location>
        <begin position="271"/>
        <end position="320"/>
    </location>
</feature>
<reference evidence="2" key="1">
    <citation type="journal article" date="2023" name="Mol. Phylogenet. Evol.">
        <title>Genome-scale phylogeny and comparative genomics of the fungal order Sordariales.</title>
        <authorList>
            <person name="Hensen N."/>
            <person name="Bonometti L."/>
            <person name="Westerberg I."/>
            <person name="Brannstrom I.O."/>
            <person name="Guillou S."/>
            <person name="Cros-Aarteil S."/>
            <person name="Calhoun S."/>
            <person name="Haridas S."/>
            <person name="Kuo A."/>
            <person name="Mondo S."/>
            <person name="Pangilinan J."/>
            <person name="Riley R."/>
            <person name="LaButti K."/>
            <person name="Andreopoulos B."/>
            <person name="Lipzen A."/>
            <person name="Chen C."/>
            <person name="Yan M."/>
            <person name="Daum C."/>
            <person name="Ng V."/>
            <person name="Clum A."/>
            <person name="Steindorff A."/>
            <person name="Ohm R.A."/>
            <person name="Martin F."/>
            <person name="Silar P."/>
            <person name="Natvig D.O."/>
            <person name="Lalanne C."/>
            <person name="Gautier V."/>
            <person name="Ament-Velasquez S.L."/>
            <person name="Kruys A."/>
            <person name="Hutchinson M.I."/>
            <person name="Powell A.J."/>
            <person name="Barry K."/>
            <person name="Miller A.N."/>
            <person name="Grigoriev I.V."/>
            <person name="Debuchy R."/>
            <person name="Gladieux P."/>
            <person name="Hiltunen Thoren M."/>
            <person name="Johannesson H."/>
        </authorList>
    </citation>
    <scope>NUCLEOTIDE SEQUENCE</scope>
    <source>
        <strain evidence="2">CBS 626.80</strain>
    </source>
</reference>
<dbReference type="Proteomes" id="UP001303222">
    <property type="component" value="Unassembled WGS sequence"/>
</dbReference>
<sequence length="320" mass="36018">MTFILGTIENGADTIPVDLLPNPPSQWVDQTEILAEECLAAQGVPPSTSSVLRRQPTPGVAVVALDPNITDPLGIKVSILPSQGFLLFIDWLPSEAHTDIADIIFSNCKVACFNFYQFYGLYRTKFGYDDDSSAWKLFQVSDSPGRAFPQTANDLSLEQWTSKLVHAHSRIGAEDTIYRSHLNDWDYSKHVFKHFPQITILVDPWGKLKVDVVEKCLVYSLALCQVLKRWDSLDRLKALWDAIHRPESPSINKTLLMPPSSAYFPLARYEHPGVDEEEDHRPSKRARVEEDSDQSDGISDRTSESSEESRTTPDPEQDDA</sequence>
<reference evidence="2" key="2">
    <citation type="submission" date="2023-06" db="EMBL/GenBank/DDBJ databases">
        <authorList>
            <consortium name="Lawrence Berkeley National Laboratory"/>
            <person name="Mondo S.J."/>
            <person name="Hensen N."/>
            <person name="Bonometti L."/>
            <person name="Westerberg I."/>
            <person name="Brannstrom I.O."/>
            <person name="Guillou S."/>
            <person name="Cros-Aarteil S."/>
            <person name="Calhoun S."/>
            <person name="Haridas S."/>
            <person name="Kuo A."/>
            <person name="Pangilinan J."/>
            <person name="Riley R."/>
            <person name="Labutti K."/>
            <person name="Andreopoulos B."/>
            <person name="Lipzen A."/>
            <person name="Chen C."/>
            <person name="Yanf M."/>
            <person name="Daum C."/>
            <person name="Ng V."/>
            <person name="Clum A."/>
            <person name="Steindorff A."/>
            <person name="Ohm R."/>
            <person name="Martin F."/>
            <person name="Silar P."/>
            <person name="Natvig D."/>
            <person name="Lalanne C."/>
            <person name="Gautier V."/>
            <person name="Ament-Velasquez S.L."/>
            <person name="Kruys A."/>
            <person name="Hutchinson M.I."/>
            <person name="Powell A.J."/>
            <person name="Barry K."/>
            <person name="Miller A.N."/>
            <person name="Grigoriev I.V."/>
            <person name="Debuchy R."/>
            <person name="Gladieux P."/>
            <person name="Thoren M.H."/>
            <person name="Johannesson H."/>
        </authorList>
    </citation>
    <scope>NUCLEOTIDE SEQUENCE</scope>
    <source>
        <strain evidence="2">CBS 626.80</strain>
    </source>
</reference>
<feature type="compositionally biased region" description="Basic and acidic residues" evidence="1">
    <location>
        <begin position="298"/>
        <end position="313"/>
    </location>
</feature>